<dbReference type="OrthoDB" id="1908857at2759"/>
<dbReference type="Proteomes" id="UP000636800">
    <property type="component" value="Chromosome 3"/>
</dbReference>
<evidence type="ECO:0000256" key="1">
    <source>
        <dbReference type="SAM" id="MobiDB-lite"/>
    </source>
</evidence>
<dbReference type="EMBL" id="JADCNL010000003">
    <property type="protein sequence ID" value="KAG0488567.1"/>
    <property type="molecule type" value="Genomic_DNA"/>
</dbReference>
<proteinExistence type="predicted"/>
<comment type="caution">
    <text evidence="2">The sequence shown here is derived from an EMBL/GenBank/DDBJ whole genome shotgun (WGS) entry which is preliminary data.</text>
</comment>
<keyword evidence="3" id="KW-1185">Reference proteome</keyword>
<feature type="compositionally biased region" description="Basic and acidic residues" evidence="1">
    <location>
        <begin position="7"/>
        <end position="20"/>
    </location>
</feature>
<gene>
    <name evidence="2" type="ORF">HPP92_007378</name>
</gene>
<reference evidence="2 3" key="1">
    <citation type="journal article" date="2020" name="Nat. Food">
        <title>A phased Vanilla planifolia genome enables genetic improvement of flavour and production.</title>
        <authorList>
            <person name="Hasing T."/>
            <person name="Tang H."/>
            <person name="Brym M."/>
            <person name="Khazi F."/>
            <person name="Huang T."/>
            <person name="Chambers A.H."/>
        </authorList>
    </citation>
    <scope>NUCLEOTIDE SEQUENCE [LARGE SCALE GENOMIC DNA]</scope>
    <source>
        <tissue evidence="2">Leaf</tissue>
    </source>
</reference>
<name>A0A835RMA2_VANPL</name>
<accession>A0A835RMA2</accession>
<evidence type="ECO:0000313" key="3">
    <source>
        <dbReference type="Proteomes" id="UP000636800"/>
    </source>
</evidence>
<sequence length="94" mass="10579">MRKKRRSNADKGKGKGRERIKRRDFLLVNRRDRTQIPDNRGYCPYEICIIESTDVPKLPSFVDGIGTVVGVAGTVDADSTNWNAARRGSICLNQ</sequence>
<evidence type="ECO:0000313" key="2">
    <source>
        <dbReference type="EMBL" id="KAG0488567.1"/>
    </source>
</evidence>
<dbReference type="AlphaFoldDB" id="A0A835RMA2"/>
<protein>
    <submittedName>
        <fullName evidence="2">Uncharacterized protein</fullName>
    </submittedName>
</protein>
<organism evidence="2 3">
    <name type="scientific">Vanilla planifolia</name>
    <name type="common">Vanilla</name>
    <dbReference type="NCBI Taxonomy" id="51239"/>
    <lineage>
        <taxon>Eukaryota</taxon>
        <taxon>Viridiplantae</taxon>
        <taxon>Streptophyta</taxon>
        <taxon>Embryophyta</taxon>
        <taxon>Tracheophyta</taxon>
        <taxon>Spermatophyta</taxon>
        <taxon>Magnoliopsida</taxon>
        <taxon>Liliopsida</taxon>
        <taxon>Asparagales</taxon>
        <taxon>Orchidaceae</taxon>
        <taxon>Vanilloideae</taxon>
        <taxon>Vanilleae</taxon>
        <taxon>Vanilla</taxon>
    </lineage>
</organism>
<feature type="region of interest" description="Disordered" evidence="1">
    <location>
        <begin position="1"/>
        <end position="20"/>
    </location>
</feature>